<dbReference type="SUPFAM" id="SSF46785">
    <property type="entry name" value="Winged helix' DNA-binding domain"/>
    <property type="match status" value="1"/>
</dbReference>
<accession>A0A1G2AQR1</accession>
<dbReference type="AlphaFoldDB" id="A0A1G2AQR1"/>
<sequence>MSLFHEQLKGLDFTDKQIDIYLYLLREVRASAKQIYESLHLNKVTAYKVLDELVEMDVIGVIHGEDAKLYICKPPDHLWNVINRKLKTLNEQRKLLKNAIPELVGEYNKHASAKPQIRFYEGKKGLSAIRKSFLDVAQKEICGIFSGDDVERVFSEAERVLFSTERKARGILSQSIYTRSPGPYAAADDQAILARTHYIRGERFPILSDISIYDNKVAIASLREHLWGVVIENHAIAKTLRTLFLLAVEGVQHLRRCQHQSSFSTAATQKSKVTTKQV</sequence>
<dbReference type="InterPro" id="IPR002831">
    <property type="entry name" value="Tscrpt_reg_TrmB_N"/>
</dbReference>
<proteinExistence type="predicted"/>
<gene>
    <name evidence="2" type="ORF">A3B74_00095</name>
</gene>
<evidence type="ECO:0000313" key="3">
    <source>
        <dbReference type="Proteomes" id="UP000177165"/>
    </source>
</evidence>
<dbReference type="InterPro" id="IPR036390">
    <property type="entry name" value="WH_DNA-bd_sf"/>
</dbReference>
<dbReference type="InterPro" id="IPR036388">
    <property type="entry name" value="WH-like_DNA-bd_sf"/>
</dbReference>
<dbReference type="STRING" id="1798540.A3B74_00095"/>
<organism evidence="2 3">
    <name type="scientific">Candidatus Kerfeldbacteria bacterium RIFCSPHIGHO2_02_FULL_42_14</name>
    <dbReference type="NCBI Taxonomy" id="1798540"/>
    <lineage>
        <taxon>Bacteria</taxon>
        <taxon>Candidatus Kerfeldiibacteriota</taxon>
    </lineage>
</organism>
<protein>
    <recommendedName>
        <fullName evidence="1">Transcription regulator TrmB N-terminal domain-containing protein</fullName>
    </recommendedName>
</protein>
<dbReference type="Gene3D" id="1.10.10.10">
    <property type="entry name" value="Winged helix-like DNA-binding domain superfamily/Winged helix DNA-binding domain"/>
    <property type="match status" value="1"/>
</dbReference>
<dbReference type="InterPro" id="IPR051797">
    <property type="entry name" value="TrmB-like"/>
</dbReference>
<dbReference type="PANTHER" id="PTHR34293:SF1">
    <property type="entry name" value="HTH-TYPE TRANSCRIPTIONAL REGULATOR TRMBL2"/>
    <property type="match status" value="1"/>
</dbReference>
<comment type="caution">
    <text evidence="2">The sequence shown here is derived from an EMBL/GenBank/DDBJ whole genome shotgun (WGS) entry which is preliminary data.</text>
</comment>
<evidence type="ECO:0000259" key="1">
    <source>
        <dbReference type="Pfam" id="PF01978"/>
    </source>
</evidence>
<name>A0A1G2AQR1_9BACT</name>
<feature type="domain" description="Transcription regulator TrmB N-terminal" evidence="1">
    <location>
        <begin position="8"/>
        <end position="75"/>
    </location>
</feature>
<dbReference type="EMBL" id="MHKB01000009">
    <property type="protein sequence ID" value="OGY79242.1"/>
    <property type="molecule type" value="Genomic_DNA"/>
</dbReference>
<evidence type="ECO:0000313" key="2">
    <source>
        <dbReference type="EMBL" id="OGY79242.1"/>
    </source>
</evidence>
<dbReference type="Pfam" id="PF01978">
    <property type="entry name" value="TrmB"/>
    <property type="match status" value="1"/>
</dbReference>
<reference evidence="2 3" key="1">
    <citation type="journal article" date="2016" name="Nat. Commun.">
        <title>Thousands of microbial genomes shed light on interconnected biogeochemical processes in an aquifer system.</title>
        <authorList>
            <person name="Anantharaman K."/>
            <person name="Brown C.T."/>
            <person name="Hug L.A."/>
            <person name="Sharon I."/>
            <person name="Castelle C.J."/>
            <person name="Probst A.J."/>
            <person name="Thomas B.C."/>
            <person name="Singh A."/>
            <person name="Wilkins M.J."/>
            <person name="Karaoz U."/>
            <person name="Brodie E.L."/>
            <person name="Williams K.H."/>
            <person name="Hubbard S.S."/>
            <person name="Banfield J.F."/>
        </authorList>
    </citation>
    <scope>NUCLEOTIDE SEQUENCE [LARGE SCALE GENOMIC DNA]</scope>
</reference>
<dbReference type="PANTHER" id="PTHR34293">
    <property type="entry name" value="HTH-TYPE TRANSCRIPTIONAL REGULATOR TRMBL2"/>
    <property type="match status" value="1"/>
</dbReference>
<dbReference type="Proteomes" id="UP000177165">
    <property type="component" value="Unassembled WGS sequence"/>
</dbReference>